<accession>F8N6R1</accession>
<dbReference type="EMBL" id="GL945017">
    <property type="protein sequence ID" value="EGN57296.1"/>
    <property type="molecule type" value="Genomic_DNA"/>
</dbReference>
<evidence type="ECO:0000313" key="2">
    <source>
        <dbReference type="Proteomes" id="UP000002772"/>
    </source>
</evidence>
<gene>
    <name evidence="1" type="ORF">Premu_1893</name>
</gene>
<dbReference type="AlphaFoldDB" id="F8N6R1"/>
<organism evidence="1 2">
    <name type="scientific">Hallella multisaccharivorax DSM 17128</name>
    <dbReference type="NCBI Taxonomy" id="688246"/>
    <lineage>
        <taxon>Bacteria</taxon>
        <taxon>Pseudomonadati</taxon>
        <taxon>Bacteroidota</taxon>
        <taxon>Bacteroidia</taxon>
        <taxon>Bacteroidales</taxon>
        <taxon>Prevotellaceae</taxon>
        <taxon>Hallella</taxon>
    </lineage>
</organism>
<dbReference type="Proteomes" id="UP000002772">
    <property type="component" value="Unassembled WGS sequence"/>
</dbReference>
<sequence length="64" mass="7292">MNIDQYRNKILEILLKAQDSNGNNRLTEQEAQSLANEFSDQELMDGMDFNTPEEVADMLLESGL</sequence>
<proteinExistence type="predicted"/>
<keyword evidence="2" id="KW-1185">Reference proteome</keyword>
<protein>
    <submittedName>
        <fullName evidence="1">Uncharacterized protein</fullName>
    </submittedName>
</protein>
<evidence type="ECO:0000313" key="1">
    <source>
        <dbReference type="EMBL" id="EGN57296.1"/>
    </source>
</evidence>
<name>F8N6R1_9BACT</name>
<dbReference type="HOGENOM" id="CLU_187665_0_0_10"/>
<reference evidence="2" key="1">
    <citation type="journal article" date="2011" name="Stand. Genomic Sci.">
        <title>Non-contiguous finished genome sequence of the opportunistic oral pathogen Prevotella multisaccharivorax type strain (PPPA20).</title>
        <authorList>
            <person name="Pati A."/>
            <person name="Gronow S."/>
            <person name="Lu M."/>
            <person name="Lapidus A."/>
            <person name="Nolan M."/>
            <person name="Lucas S."/>
            <person name="Hammon N."/>
            <person name="Deshpande S."/>
            <person name="Cheng J.F."/>
            <person name="Tapia R."/>
            <person name="Han C."/>
            <person name="Goodwin L."/>
            <person name="Pitluck S."/>
            <person name="Liolios K."/>
            <person name="Pagani I."/>
            <person name="Mavromatis K."/>
            <person name="Mikhailova N."/>
            <person name="Huntemann M."/>
            <person name="Chen A."/>
            <person name="Palaniappan K."/>
            <person name="Land M."/>
            <person name="Hauser L."/>
            <person name="Detter J.C."/>
            <person name="Brambilla E.M."/>
            <person name="Rohde M."/>
            <person name="Goker M."/>
            <person name="Woyke T."/>
            <person name="Bristow J."/>
            <person name="Eisen J.A."/>
            <person name="Markowitz V."/>
            <person name="Hugenholtz P."/>
            <person name="Kyrpides N.C."/>
            <person name="Klenk H.P."/>
            <person name="Ivanova N."/>
        </authorList>
    </citation>
    <scope>NUCLEOTIDE SEQUENCE [LARGE SCALE GENOMIC DNA]</scope>
    <source>
        <strain evidence="2">DSM 17128</strain>
    </source>
</reference>
<dbReference type="STRING" id="688246.Premu_1893"/>
<dbReference type="OrthoDB" id="1076494at2"/>
<dbReference type="RefSeq" id="WP_007574737.1">
    <property type="nucleotide sequence ID" value="NZ_BPTS01000002.1"/>
</dbReference>